<dbReference type="InterPro" id="IPR035417">
    <property type="entry name" value="SSRP1/POB3_N"/>
</dbReference>
<dbReference type="GO" id="GO:0035101">
    <property type="term" value="C:FACT complex"/>
    <property type="evidence" value="ECO:0007669"/>
    <property type="project" value="TreeGrafter"/>
</dbReference>
<sequence>MVSELVLEKVCLVRDHFNVLNGKLKLVGNGVGFKESVTGEVITIEADKIMSCVWGRSLRDYQLTLEDSEGGRMVVQNIKADDRQALKDFFKKNHGKELEIREMACSGENGGEMAFGDRGIVFAAGDKTLFEVPFEEVIGVSVKEKDELAIELKAFDAQQQDGRDYLAEVRVYISDKEAGEGGEHSGEEIEESAKRICHALQKAAHLEEKTGKVLASISDFSFLVPRGRYQLDVAEGYIRLHGKTYDYKIQNAAIKSLLLVPLADETGFYFMVELEPAIRKGQTRYPFLVSQLDRRELFVSHVGGKEYAGPMYSVVSALFSDISDTAVTTEGEWRNAGGACCVRCSYKASDGWLYLLEKKIVFLPRPSIVVSRGDIGAVRVERLDKSSRISKTFDLKILLKSGHSHQFSNLTNNEFQGLTRFFSLWDCPFDVEKEAAPEVFKQGSGESGSDEEDSDGEYKEDSSGSESDLTDESTGIESEGE</sequence>
<comment type="subcellular location">
    <subcellularLocation>
        <location evidence="9">Nucleus</location>
    </subcellularLocation>
    <subcellularLocation>
        <location evidence="9">Chromosome</location>
    </subcellularLocation>
</comment>
<dbReference type="PANTHER" id="PTHR45849:SF1">
    <property type="entry name" value="FACT COMPLEX SUBUNIT SSRP1"/>
    <property type="match status" value="1"/>
</dbReference>
<name>A0A896WPE1_9MICR</name>
<evidence type="ECO:0000256" key="5">
    <source>
        <dbReference type="ARBA" id="ARBA00023015"/>
    </source>
</evidence>
<dbReference type="GO" id="GO:0006281">
    <property type="term" value="P:DNA repair"/>
    <property type="evidence" value="ECO:0007669"/>
    <property type="project" value="UniProtKB-KW"/>
</dbReference>
<evidence type="ECO:0000256" key="8">
    <source>
        <dbReference type="ARBA" id="ARBA00023242"/>
    </source>
</evidence>
<keyword evidence="3 9" id="KW-0235">DNA replication</keyword>
<dbReference type="InterPro" id="IPR024954">
    <property type="entry name" value="SSRP1_DD"/>
</dbReference>
<dbReference type="EMBL" id="MW052352">
    <property type="protein sequence ID" value="QSE03622.1"/>
    <property type="molecule type" value="Genomic_DNA"/>
</dbReference>
<dbReference type="SUPFAM" id="SSF50729">
    <property type="entry name" value="PH domain-like"/>
    <property type="match status" value="1"/>
</dbReference>
<evidence type="ECO:0000256" key="7">
    <source>
        <dbReference type="ARBA" id="ARBA00023204"/>
    </source>
</evidence>
<evidence type="ECO:0000256" key="9">
    <source>
        <dbReference type="RuleBase" id="RU364013"/>
    </source>
</evidence>
<organism evidence="12">
    <name type="scientific">Metchnikovella dogieli</name>
    <dbReference type="NCBI Taxonomy" id="2804710"/>
    <lineage>
        <taxon>Eukaryota</taxon>
        <taxon>Fungi</taxon>
        <taxon>Fungi incertae sedis</taxon>
        <taxon>Microsporidia</taxon>
        <taxon>Metchnikovellidae</taxon>
        <taxon>Metchnikovella</taxon>
    </lineage>
</organism>
<feature type="compositionally biased region" description="Polar residues" evidence="10">
    <location>
        <begin position="472"/>
        <end position="481"/>
    </location>
</feature>
<dbReference type="InterPro" id="IPR000969">
    <property type="entry name" value="SSRP1/POB3"/>
</dbReference>
<evidence type="ECO:0000256" key="4">
    <source>
        <dbReference type="ARBA" id="ARBA00022763"/>
    </source>
</evidence>
<keyword evidence="6 9" id="KW-0804">Transcription</keyword>
<keyword evidence="7 9" id="KW-0234">DNA repair</keyword>
<dbReference type="Gene3D" id="2.30.29.30">
    <property type="entry name" value="Pleckstrin-homology domain (PH domain)/Phosphotyrosine-binding domain (PTB)"/>
    <property type="match status" value="2"/>
</dbReference>
<comment type="function">
    <text evidence="9">Component of the FACT complex, a general chromatin factor that acts to reorganize nucleosomes. The FACT complex is involved in multiple processes that require DNA as a template such as mRNA elongation, DNA replication and DNA repair. During transcription elongation the FACT complex acts as a histone chaperone that both destabilizes and restores nucleosomal structure. It facilitates the passage of RNA polymerase II and transcription by promoting the dissociation of one histone H2A-H2B dimer from the nucleosome, then subsequently promotes the reestablishment of the nucleosome following the passage of RNA polymerase II.</text>
</comment>
<feature type="domain" description="Histone chaperone RTT106/FACT complex subunit SPT16-like middle" evidence="11">
    <location>
        <begin position="339"/>
        <end position="432"/>
    </location>
</feature>
<keyword evidence="8 9" id="KW-0539">Nucleus</keyword>
<dbReference type="Pfam" id="PF17292">
    <property type="entry name" value="POB3_N"/>
    <property type="match status" value="1"/>
</dbReference>
<evidence type="ECO:0000256" key="2">
    <source>
        <dbReference type="ARBA" id="ARBA00022454"/>
    </source>
</evidence>
<proteinExistence type="inferred from homology"/>
<dbReference type="Gene3D" id="2.30.29.150">
    <property type="match status" value="1"/>
</dbReference>
<dbReference type="AlphaFoldDB" id="A0A896WPE1"/>
<keyword evidence="2 9" id="KW-0158">Chromosome</keyword>
<protein>
    <recommendedName>
        <fullName evidence="9">FACT complex subunit POB3</fullName>
    </recommendedName>
</protein>
<dbReference type="FunFam" id="2.30.29.150:FF:000001">
    <property type="entry name" value="Fact complex subunit ssrp1"/>
    <property type="match status" value="1"/>
</dbReference>
<dbReference type="Pfam" id="PF03531">
    <property type="entry name" value="SSrecog"/>
    <property type="match status" value="1"/>
</dbReference>
<dbReference type="InterPro" id="IPR013719">
    <property type="entry name" value="RTT106/SPT16-like_middle_dom"/>
</dbReference>
<comment type="similarity">
    <text evidence="1 9">Belongs to the SSRP1 family.</text>
</comment>
<keyword evidence="4 9" id="KW-0227">DNA damage</keyword>
<evidence type="ECO:0000259" key="11">
    <source>
        <dbReference type="SMART" id="SM01287"/>
    </source>
</evidence>
<evidence type="ECO:0000256" key="10">
    <source>
        <dbReference type="SAM" id="MobiDB-lite"/>
    </source>
</evidence>
<dbReference type="PRINTS" id="PR00887">
    <property type="entry name" value="SSRCOGNITION"/>
</dbReference>
<dbReference type="GO" id="GO:0031491">
    <property type="term" value="F:nucleosome binding"/>
    <property type="evidence" value="ECO:0007669"/>
    <property type="project" value="TreeGrafter"/>
</dbReference>
<dbReference type="SMART" id="SM01287">
    <property type="entry name" value="Rtt106"/>
    <property type="match status" value="1"/>
</dbReference>
<reference evidence="12" key="1">
    <citation type="journal article" date="2021" name="Parasitol. Res.">
        <title>Evolutionary relationships of Metchnikovella dogieli Paskerova et al., 2016 (Microsporidia: Metchnikovellidae) revealed by multigene phylogenetic analysis.</title>
        <authorList>
            <person name="Nassonova E.S."/>
            <person name="Bondarenko N.I."/>
            <person name="Paskerova G.G."/>
            <person name="Kovacikova M."/>
            <person name="Frolova E.V."/>
            <person name="Smirnov A.V."/>
        </authorList>
    </citation>
    <scope>NUCLEOTIDE SEQUENCE</scope>
    <source>
        <strain evidence="12">WSBS2016</strain>
    </source>
</reference>
<dbReference type="PANTHER" id="PTHR45849">
    <property type="entry name" value="FACT COMPLEX SUBUNIT SSRP1"/>
    <property type="match status" value="1"/>
</dbReference>
<dbReference type="InterPro" id="IPR050454">
    <property type="entry name" value="RTT106/SSRP1_HistChap/FACT"/>
</dbReference>
<evidence type="ECO:0000256" key="3">
    <source>
        <dbReference type="ARBA" id="ARBA00022705"/>
    </source>
</evidence>
<dbReference type="Gene3D" id="2.30.29.220">
    <property type="entry name" value="Structure-specific recognition protein (SSRP1)"/>
    <property type="match status" value="1"/>
</dbReference>
<dbReference type="InterPro" id="IPR011993">
    <property type="entry name" value="PH-like_dom_sf"/>
</dbReference>
<dbReference type="InterPro" id="IPR048993">
    <property type="entry name" value="SSRP1-like_PH1"/>
</dbReference>
<dbReference type="GO" id="GO:0042393">
    <property type="term" value="F:histone binding"/>
    <property type="evidence" value="ECO:0007669"/>
    <property type="project" value="TreeGrafter"/>
</dbReference>
<dbReference type="Pfam" id="PF21103">
    <property type="entry name" value="PH1_SSRP1-like"/>
    <property type="match status" value="1"/>
</dbReference>
<feature type="region of interest" description="Disordered" evidence="10">
    <location>
        <begin position="437"/>
        <end position="481"/>
    </location>
</feature>
<dbReference type="GO" id="GO:0003677">
    <property type="term" value="F:DNA binding"/>
    <property type="evidence" value="ECO:0007669"/>
    <property type="project" value="InterPro"/>
</dbReference>
<accession>A0A896WPE1</accession>
<evidence type="ECO:0000256" key="6">
    <source>
        <dbReference type="ARBA" id="ARBA00023163"/>
    </source>
</evidence>
<keyword evidence="5 9" id="KW-0805">Transcription regulation</keyword>
<dbReference type="GO" id="GO:0006260">
    <property type="term" value="P:DNA replication"/>
    <property type="evidence" value="ECO:0007669"/>
    <property type="project" value="UniProtKB-KW"/>
</dbReference>
<dbReference type="Pfam" id="PF08512">
    <property type="entry name" value="Rttp106-like_middle"/>
    <property type="match status" value="1"/>
</dbReference>
<dbReference type="InterPro" id="IPR038167">
    <property type="entry name" value="SSRP1_sf"/>
</dbReference>
<evidence type="ECO:0000256" key="1">
    <source>
        <dbReference type="ARBA" id="ARBA00010060"/>
    </source>
</evidence>
<evidence type="ECO:0000313" key="12">
    <source>
        <dbReference type="EMBL" id="QSE03622.1"/>
    </source>
</evidence>